<dbReference type="AlphaFoldDB" id="A0A0M0GHC4"/>
<evidence type="ECO:0000313" key="3">
    <source>
        <dbReference type="Proteomes" id="UP000037109"/>
    </source>
</evidence>
<evidence type="ECO:0000256" key="1">
    <source>
        <dbReference type="SAM" id="MobiDB-lite"/>
    </source>
</evidence>
<gene>
    <name evidence="2" type="ORF">AF332_21765</name>
</gene>
<dbReference type="Proteomes" id="UP000037109">
    <property type="component" value="Unassembled WGS sequence"/>
</dbReference>
<name>A0A0M0GHC4_SPOGL</name>
<organism evidence="2 3">
    <name type="scientific">Sporosarcina globispora</name>
    <name type="common">Bacillus globisporus</name>
    <dbReference type="NCBI Taxonomy" id="1459"/>
    <lineage>
        <taxon>Bacteria</taxon>
        <taxon>Bacillati</taxon>
        <taxon>Bacillota</taxon>
        <taxon>Bacilli</taxon>
        <taxon>Bacillales</taxon>
        <taxon>Caryophanaceae</taxon>
        <taxon>Sporosarcina</taxon>
    </lineage>
</organism>
<keyword evidence="3" id="KW-1185">Reference proteome</keyword>
<dbReference type="EMBL" id="LGUF01000007">
    <property type="protein sequence ID" value="KON89168.1"/>
    <property type="molecule type" value="Genomic_DNA"/>
</dbReference>
<comment type="caution">
    <text evidence="2">The sequence shown here is derived from an EMBL/GenBank/DDBJ whole genome shotgun (WGS) entry which is preliminary data.</text>
</comment>
<reference evidence="3" key="1">
    <citation type="submission" date="2015-07" db="EMBL/GenBank/DDBJ databases">
        <title>Fjat-10036 dsm4.</title>
        <authorList>
            <person name="Liu B."/>
            <person name="Wang J."/>
            <person name="Zhu Y."/>
            <person name="Liu G."/>
            <person name="Chen Q."/>
            <person name="Chen Z."/>
            <person name="Lan J."/>
            <person name="Che J."/>
            <person name="Ge C."/>
            <person name="Shi H."/>
            <person name="Pan Z."/>
            <person name="Liu X."/>
        </authorList>
    </citation>
    <scope>NUCLEOTIDE SEQUENCE [LARGE SCALE GENOMIC DNA]</scope>
    <source>
        <strain evidence="3">DSM 4</strain>
    </source>
</reference>
<feature type="region of interest" description="Disordered" evidence="1">
    <location>
        <begin position="55"/>
        <end position="89"/>
    </location>
</feature>
<sequence length="89" mass="10265">MEDYCWKAEIVNQGQFFNYTIFRLFLLNCKLILTRWVDWSGGRLTPSGVAGCETPQVHSAEEAHRPPRRKQVPATKINGQLFKAKKDVQ</sequence>
<accession>A0A0M0GHC4</accession>
<proteinExistence type="predicted"/>
<protein>
    <submittedName>
        <fullName evidence="2">Uncharacterized protein</fullName>
    </submittedName>
</protein>
<dbReference type="STRING" id="1459.AF332_21765"/>
<evidence type="ECO:0000313" key="2">
    <source>
        <dbReference type="EMBL" id="KON89168.1"/>
    </source>
</evidence>